<dbReference type="InterPro" id="IPR010982">
    <property type="entry name" value="Lambda_DNA-bd_dom_sf"/>
</dbReference>
<protein>
    <submittedName>
        <fullName evidence="3">Transcriptional regulator</fullName>
    </submittedName>
</protein>
<evidence type="ECO:0000313" key="4">
    <source>
        <dbReference type="Proteomes" id="UP000286208"/>
    </source>
</evidence>
<sequence>MSPVRRGASLPIFNRIAVLRAERKMSRAQLAELIEVNPQTVGVLERGDHYPSLDLALRICAVFELPVEAVFSRTEFGPLSTELYRTNRPGGVDEDG</sequence>
<organism evidence="3 4">
    <name type="scientific">Prescottella agglutinans</name>
    <dbReference type="NCBI Taxonomy" id="1644129"/>
    <lineage>
        <taxon>Bacteria</taxon>
        <taxon>Bacillati</taxon>
        <taxon>Actinomycetota</taxon>
        <taxon>Actinomycetes</taxon>
        <taxon>Mycobacteriales</taxon>
        <taxon>Nocardiaceae</taxon>
        <taxon>Prescottella</taxon>
    </lineage>
</organism>
<dbReference type="GO" id="GO:0003677">
    <property type="term" value="F:DNA binding"/>
    <property type="evidence" value="ECO:0007669"/>
    <property type="project" value="UniProtKB-KW"/>
</dbReference>
<dbReference type="PANTHER" id="PTHR46558">
    <property type="entry name" value="TRACRIPTIONAL REGULATORY PROTEIN-RELATED-RELATED"/>
    <property type="match status" value="1"/>
</dbReference>
<evidence type="ECO:0000259" key="2">
    <source>
        <dbReference type="PROSITE" id="PS50943"/>
    </source>
</evidence>
<accession>A0A3S3BGP8</accession>
<dbReference type="PROSITE" id="PS50943">
    <property type="entry name" value="HTH_CROC1"/>
    <property type="match status" value="1"/>
</dbReference>
<name>A0A3S3BGP8_9NOCA</name>
<dbReference type="SUPFAM" id="SSF47413">
    <property type="entry name" value="lambda repressor-like DNA-binding domains"/>
    <property type="match status" value="1"/>
</dbReference>
<dbReference type="EMBL" id="RKLP01000002">
    <property type="protein sequence ID" value="RVW10828.1"/>
    <property type="molecule type" value="Genomic_DNA"/>
</dbReference>
<dbReference type="Gene3D" id="1.10.260.40">
    <property type="entry name" value="lambda repressor-like DNA-binding domains"/>
    <property type="match status" value="1"/>
</dbReference>
<keyword evidence="1" id="KW-0238">DNA-binding</keyword>
<evidence type="ECO:0000256" key="1">
    <source>
        <dbReference type="ARBA" id="ARBA00023125"/>
    </source>
</evidence>
<dbReference type="OrthoDB" id="7428772at2"/>
<dbReference type="CDD" id="cd00093">
    <property type="entry name" value="HTH_XRE"/>
    <property type="match status" value="1"/>
</dbReference>
<dbReference type="AlphaFoldDB" id="A0A3S3BGP8"/>
<dbReference type="Proteomes" id="UP000286208">
    <property type="component" value="Unassembled WGS sequence"/>
</dbReference>
<keyword evidence="4" id="KW-1185">Reference proteome</keyword>
<evidence type="ECO:0000313" key="3">
    <source>
        <dbReference type="EMBL" id="RVW10828.1"/>
    </source>
</evidence>
<comment type="caution">
    <text evidence="3">The sequence shown here is derived from an EMBL/GenBank/DDBJ whole genome shotgun (WGS) entry which is preliminary data.</text>
</comment>
<gene>
    <name evidence="3" type="ORF">EGT67_06740</name>
</gene>
<dbReference type="RefSeq" id="WP_127915273.1">
    <property type="nucleotide sequence ID" value="NZ_RKLP01000002.1"/>
</dbReference>
<dbReference type="InterPro" id="IPR001387">
    <property type="entry name" value="Cro/C1-type_HTH"/>
</dbReference>
<feature type="domain" description="HTH cro/C1-type" evidence="2">
    <location>
        <begin position="16"/>
        <end position="70"/>
    </location>
</feature>
<dbReference type="PANTHER" id="PTHR46558:SF4">
    <property type="entry name" value="DNA-BIDING PHAGE PROTEIN"/>
    <property type="match status" value="1"/>
</dbReference>
<reference evidence="3 4" key="1">
    <citation type="submission" date="2018-11" db="EMBL/GenBank/DDBJ databases">
        <title>Rhodococcus spongicola sp. nov. and Rhodococcus xishaensis sp. nov. from marine sponges.</title>
        <authorList>
            <person name="Li L."/>
            <person name="Lin H.W."/>
        </authorList>
    </citation>
    <scope>NUCLEOTIDE SEQUENCE [LARGE SCALE GENOMIC DNA]</scope>
    <source>
        <strain evidence="3 4">CCTCC AB2014297</strain>
    </source>
</reference>
<dbReference type="Pfam" id="PF01381">
    <property type="entry name" value="HTH_3"/>
    <property type="match status" value="1"/>
</dbReference>
<proteinExistence type="predicted"/>
<dbReference type="SMART" id="SM00530">
    <property type="entry name" value="HTH_XRE"/>
    <property type="match status" value="1"/>
</dbReference>